<dbReference type="GO" id="GO:0071111">
    <property type="term" value="F:cyclic-guanylate-specific phosphodiesterase activity"/>
    <property type="evidence" value="ECO:0007669"/>
    <property type="project" value="InterPro"/>
</dbReference>
<dbReference type="HOGENOM" id="CLU_1239740_0_0_6"/>
<dbReference type="CDD" id="cd01948">
    <property type="entry name" value="EAL"/>
    <property type="match status" value="1"/>
</dbReference>
<dbReference type="Pfam" id="PF00563">
    <property type="entry name" value="EAL"/>
    <property type="match status" value="1"/>
</dbReference>
<evidence type="ECO:0000313" key="3">
    <source>
        <dbReference type="Proteomes" id="UP000028681"/>
    </source>
</evidence>
<dbReference type="AlphaFoldDB" id="A0A076LVI6"/>
<reference evidence="2 3" key="1">
    <citation type="journal article" date="2012" name="PLoS ONE">
        <title>Edwardsiella comparative phylogenomics reveal the new intra/inter-species taxonomic relationships, virulence evolution and niche adaptation mechanisms.</title>
        <authorList>
            <person name="Yang M."/>
            <person name="Lv Y."/>
            <person name="Xiao J."/>
            <person name="Wu H."/>
            <person name="Zheng H."/>
            <person name="Liu Q."/>
            <person name="Zhang Y."/>
            <person name="Wang Q."/>
        </authorList>
    </citation>
    <scope>NUCLEOTIDE SEQUENCE [LARGE SCALE GENOMIC DNA]</scope>
    <source>
        <strain evidence="3">080813</strain>
        <plasmid evidence="3">Plasmid 1</plasmid>
    </source>
</reference>
<sequence length="221" mass="24924">MKFEPSLQLIKDIVSGDFVAAEALARWHVHGGIVSPSSMIVKPNWAEVDFRMALFIRDNIHVCMKHGALFINVSEQTLSSDILFNSWVKIIESLLKQTSHIVVEITEEVTDASLSARWRELAAIGVKLALDDYGKINSSFERLCNYGWHYCKFDARQLDSLIDNHAIHHCIKNKVAIIVECVESSALMNRAKLLGLCWQQGFYHAEPETISGQSNKLKAQV</sequence>
<keyword evidence="2" id="KW-0614">Plasmid</keyword>
<dbReference type="PANTHER" id="PTHR33121">
    <property type="entry name" value="CYCLIC DI-GMP PHOSPHODIESTERASE PDEF"/>
    <property type="match status" value="1"/>
</dbReference>
<dbReference type="Gene3D" id="3.20.20.450">
    <property type="entry name" value="EAL domain"/>
    <property type="match status" value="1"/>
</dbReference>
<accession>A0A076LVI6</accession>
<dbReference type="EMBL" id="CP006665">
    <property type="protein sequence ID" value="AIJ10677.1"/>
    <property type="molecule type" value="Genomic_DNA"/>
</dbReference>
<dbReference type="InterPro" id="IPR035919">
    <property type="entry name" value="EAL_sf"/>
</dbReference>
<dbReference type="RefSeq" id="WP_034164938.1">
    <property type="nucleotide sequence ID" value="NZ_CP006665.1"/>
</dbReference>
<evidence type="ECO:0000259" key="1">
    <source>
        <dbReference type="PROSITE" id="PS50883"/>
    </source>
</evidence>
<dbReference type="PANTHER" id="PTHR33121:SF70">
    <property type="entry name" value="SIGNALING PROTEIN YKOW"/>
    <property type="match status" value="1"/>
</dbReference>
<protein>
    <submittedName>
        <fullName evidence="2">Sensory box sensor/GGDEF/EAL domain protein</fullName>
    </submittedName>
</protein>
<dbReference type="Proteomes" id="UP000028681">
    <property type="component" value="Plasmid 1"/>
</dbReference>
<dbReference type="InterPro" id="IPR001633">
    <property type="entry name" value="EAL_dom"/>
</dbReference>
<dbReference type="SMART" id="SM00052">
    <property type="entry name" value="EAL"/>
    <property type="match status" value="1"/>
</dbReference>
<dbReference type="KEGG" id="ete:ETEE_p1086"/>
<name>A0A076LVI6_9GAMM</name>
<proteinExistence type="predicted"/>
<dbReference type="PROSITE" id="PS50883">
    <property type="entry name" value="EAL"/>
    <property type="match status" value="1"/>
</dbReference>
<dbReference type="InterPro" id="IPR050706">
    <property type="entry name" value="Cyclic-di-GMP_PDE-like"/>
</dbReference>
<gene>
    <name evidence="2" type="ORF">ETEE_p1086</name>
</gene>
<evidence type="ECO:0000313" key="2">
    <source>
        <dbReference type="EMBL" id="AIJ10677.1"/>
    </source>
</evidence>
<organism evidence="2 3">
    <name type="scientific">Edwardsiella anguillarum ET080813</name>
    <dbReference type="NCBI Taxonomy" id="667120"/>
    <lineage>
        <taxon>Bacteria</taxon>
        <taxon>Pseudomonadati</taxon>
        <taxon>Pseudomonadota</taxon>
        <taxon>Gammaproteobacteria</taxon>
        <taxon>Enterobacterales</taxon>
        <taxon>Hafniaceae</taxon>
        <taxon>Edwardsiella</taxon>
    </lineage>
</organism>
<dbReference type="GeneID" id="33941570"/>
<feature type="domain" description="EAL" evidence="1">
    <location>
        <begin position="1"/>
        <end position="221"/>
    </location>
</feature>
<geneLocation type="plasmid" evidence="2 3">
    <name>1</name>
</geneLocation>
<dbReference type="SUPFAM" id="SSF141868">
    <property type="entry name" value="EAL domain-like"/>
    <property type="match status" value="1"/>
</dbReference>